<protein>
    <submittedName>
        <fullName evidence="3">Malate dehydrogenase</fullName>
        <ecNumber evidence="3">1.1.1.37</ecNumber>
    </submittedName>
</protein>
<comment type="similarity">
    <text evidence="1">Belongs to the LDH2/MDH2 oxidoreductase family.</text>
</comment>
<dbReference type="EC" id="1.1.1.37" evidence="3"/>
<dbReference type="SUPFAM" id="SSF89733">
    <property type="entry name" value="L-sulfolactate dehydrogenase-like"/>
    <property type="match status" value="1"/>
</dbReference>
<dbReference type="PANTHER" id="PTHR11091:SF0">
    <property type="entry name" value="MALATE DEHYDROGENASE"/>
    <property type="match status" value="1"/>
</dbReference>
<gene>
    <name evidence="3" type="ORF">CZ674_07880</name>
</gene>
<dbReference type="AlphaFoldDB" id="A0A1R4G0H6"/>
<proteinExistence type="inferred from homology"/>
<accession>A0A1R4G0H6</accession>
<organism evidence="3 4">
    <name type="scientific">Agrococcus casei LMG 22410</name>
    <dbReference type="NCBI Taxonomy" id="1255656"/>
    <lineage>
        <taxon>Bacteria</taxon>
        <taxon>Bacillati</taxon>
        <taxon>Actinomycetota</taxon>
        <taxon>Actinomycetes</taxon>
        <taxon>Micrococcales</taxon>
        <taxon>Microbacteriaceae</taxon>
        <taxon>Agrococcus</taxon>
    </lineage>
</organism>
<name>A0A1R4G0H6_9MICO</name>
<dbReference type="InterPro" id="IPR043144">
    <property type="entry name" value="Mal/L-sulf/L-lact_DH-like_ah"/>
</dbReference>
<dbReference type="Gene3D" id="1.10.1530.10">
    <property type="match status" value="1"/>
</dbReference>
<sequence>MMLVSPEVLHEQIVAILAAWGAPAHKAEAAADVMVDTDLSGIDSHGVAMLQFYEELRDSGRLVLDAEPEVLEDRHGFAVLDAREGLGHPIAIEAMKTAAAKAKRSGIGAVAVRGSNHFGALGYYARLAVEEGCIGFVTTATRTKVASATGGVSPVLGTNPLAFAAPAAGAEPLVVDMSTSVVALNKVRAYGLRGKPLPSGWVIDSAGEPLTDGLEAYELLRRGEATICALGGAGTENGGHKGFGLSLMVQILSSALAGAGQPGHEDDRDNLGHFFMAIDVSAGVSAETVPSYVAELIANVRSGPGEVLVPGEPEEASRRMREAEGIPVPDALLEGVRGVAERAGAPFLIGA</sequence>
<dbReference type="Proteomes" id="UP000195787">
    <property type="component" value="Unassembled WGS sequence"/>
</dbReference>
<evidence type="ECO:0000313" key="4">
    <source>
        <dbReference type="Proteomes" id="UP000195787"/>
    </source>
</evidence>
<dbReference type="InterPro" id="IPR043143">
    <property type="entry name" value="Mal/L-sulf/L-lact_DH-like_NADP"/>
</dbReference>
<dbReference type="Gene3D" id="3.30.1370.60">
    <property type="entry name" value="Hypothetical oxidoreductase yiak, domain 2"/>
    <property type="match status" value="1"/>
</dbReference>
<dbReference type="InterPro" id="IPR036111">
    <property type="entry name" value="Mal/L-sulfo/L-lacto_DH-like_sf"/>
</dbReference>
<keyword evidence="4" id="KW-1185">Reference proteome</keyword>
<reference evidence="3 4" key="1">
    <citation type="submission" date="2017-02" db="EMBL/GenBank/DDBJ databases">
        <authorList>
            <person name="Peterson S.W."/>
        </authorList>
    </citation>
    <scope>NUCLEOTIDE SEQUENCE [LARGE SCALE GENOMIC DNA]</scope>
    <source>
        <strain evidence="3 4">LMG 22410</strain>
    </source>
</reference>
<dbReference type="Pfam" id="PF02615">
    <property type="entry name" value="Ldh_2"/>
    <property type="match status" value="1"/>
</dbReference>
<dbReference type="GO" id="GO:0030060">
    <property type="term" value="F:L-malate dehydrogenase (NAD+) activity"/>
    <property type="evidence" value="ECO:0007669"/>
    <property type="project" value="UniProtKB-EC"/>
</dbReference>
<dbReference type="PANTHER" id="PTHR11091">
    <property type="entry name" value="OXIDOREDUCTASE-RELATED"/>
    <property type="match status" value="1"/>
</dbReference>
<evidence type="ECO:0000256" key="1">
    <source>
        <dbReference type="ARBA" id="ARBA00006056"/>
    </source>
</evidence>
<keyword evidence="2 3" id="KW-0560">Oxidoreductase</keyword>
<evidence type="ECO:0000313" key="3">
    <source>
        <dbReference type="EMBL" id="SJM61658.1"/>
    </source>
</evidence>
<evidence type="ECO:0000256" key="2">
    <source>
        <dbReference type="ARBA" id="ARBA00023002"/>
    </source>
</evidence>
<dbReference type="EMBL" id="FUHU01000035">
    <property type="protein sequence ID" value="SJM61658.1"/>
    <property type="molecule type" value="Genomic_DNA"/>
</dbReference>
<dbReference type="InterPro" id="IPR003767">
    <property type="entry name" value="Malate/L-lactate_DH-like"/>
</dbReference>